<dbReference type="Pfam" id="PF00425">
    <property type="entry name" value="Chorismate_bind"/>
    <property type="match status" value="1"/>
</dbReference>
<feature type="domain" description="Chorismate-utilising enzyme C-terminal" evidence="1">
    <location>
        <begin position="74"/>
        <end position="318"/>
    </location>
</feature>
<keyword evidence="3" id="KW-1185">Reference proteome</keyword>
<gene>
    <name evidence="2" type="ORF">C5O23_11565</name>
</gene>
<dbReference type="InterPro" id="IPR015890">
    <property type="entry name" value="Chorismate_C"/>
</dbReference>
<dbReference type="PANTHER" id="PTHR11236:SF50">
    <property type="entry name" value="AMINODEOXYCHORISMATE SYNTHASE COMPONENT 1"/>
    <property type="match status" value="1"/>
</dbReference>
<dbReference type="InterPro" id="IPR005801">
    <property type="entry name" value="ADC_synthase"/>
</dbReference>
<dbReference type="AlphaFoldDB" id="A0A2V1III3"/>
<dbReference type="EMBL" id="PUEC01000030">
    <property type="protein sequence ID" value="PWB00867.1"/>
    <property type="molecule type" value="Genomic_DNA"/>
</dbReference>
<evidence type="ECO:0000313" key="3">
    <source>
        <dbReference type="Proteomes" id="UP000244905"/>
    </source>
</evidence>
<accession>A0A2V1III3</accession>
<dbReference type="Gene3D" id="3.60.120.10">
    <property type="entry name" value="Anthranilate synthase"/>
    <property type="match status" value="1"/>
</dbReference>
<reference evidence="3" key="1">
    <citation type="submission" date="2018-02" db="EMBL/GenBank/DDBJ databases">
        <authorList>
            <person name="Clavel T."/>
            <person name="Strowig T."/>
        </authorList>
    </citation>
    <scope>NUCLEOTIDE SEQUENCE [LARGE SCALE GENOMIC DNA]</scope>
    <source>
        <strain evidence="3">DSM 103720</strain>
    </source>
</reference>
<evidence type="ECO:0000259" key="1">
    <source>
        <dbReference type="Pfam" id="PF00425"/>
    </source>
</evidence>
<evidence type="ECO:0000313" key="2">
    <source>
        <dbReference type="EMBL" id="PWB00867.1"/>
    </source>
</evidence>
<dbReference type="GO" id="GO:0046820">
    <property type="term" value="F:4-amino-4-deoxychorismate synthase activity"/>
    <property type="evidence" value="ECO:0007669"/>
    <property type="project" value="TreeGrafter"/>
</dbReference>
<protein>
    <submittedName>
        <fullName evidence="2">Aminodeoxychorismate synthase component I</fullName>
    </submittedName>
</protein>
<dbReference type="InterPro" id="IPR019999">
    <property type="entry name" value="Anth_synth_I-like"/>
</dbReference>
<dbReference type="Proteomes" id="UP000244905">
    <property type="component" value="Unassembled WGS sequence"/>
</dbReference>
<comment type="caution">
    <text evidence="2">The sequence shown here is derived from an EMBL/GenBank/DDBJ whole genome shotgun (WGS) entry which is preliminary data.</text>
</comment>
<dbReference type="PRINTS" id="PR00095">
    <property type="entry name" value="ANTSNTHASEI"/>
</dbReference>
<organism evidence="2 3">
    <name type="scientific">Duncaniella muris</name>
    <dbReference type="NCBI Taxonomy" id="2094150"/>
    <lineage>
        <taxon>Bacteria</taxon>
        <taxon>Pseudomonadati</taxon>
        <taxon>Bacteroidota</taxon>
        <taxon>Bacteroidia</taxon>
        <taxon>Bacteroidales</taxon>
        <taxon>Muribaculaceae</taxon>
        <taxon>Duncaniella</taxon>
    </lineage>
</organism>
<sequence length="323" mass="36513">MSREELRRQMNDLGRKRIPFIWGVDFDASNGFVRDDIRECREILWSVNGVGNIDAEDQCQPQPSLRIVEVTDIRDYRSMFDTVTNGLMRGDSFLTNLTVRTKVTCSCSLKELFCHVKAPYKILIGDEFVCFSPEPFVRISEGRISTYPMKGTIDASIPHAEETLMTDYKELCEHYTIVDLMRNDLNSVAENVRVDRFRYVEKIFATNKTILQTSSEISGSLPAGKEFDFGDLILPLLPAGSITGAPKEATVRLIKSAEDAPRGWYTGVFGFFDGKIMDSAVMIRCVQRDNDGSLYFHSGGGITINSQCDNEYQEVLTKVYLPQ</sequence>
<dbReference type="GO" id="GO:0000162">
    <property type="term" value="P:L-tryptophan biosynthetic process"/>
    <property type="evidence" value="ECO:0007669"/>
    <property type="project" value="TreeGrafter"/>
</dbReference>
<dbReference type="PANTHER" id="PTHR11236">
    <property type="entry name" value="AMINOBENZOATE/ANTHRANILATE SYNTHASE"/>
    <property type="match status" value="1"/>
</dbReference>
<proteinExistence type="predicted"/>
<dbReference type="NCBIfam" id="NF005486">
    <property type="entry name" value="PRK07093.1"/>
    <property type="match status" value="1"/>
</dbReference>
<dbReference type="SUPFAM" id="SSF56322">
    <property type="entry name" value="ADC synthase"/>
    <property type="match status" value="1"/>
</dbReference>
<name>A0A2V1III3_9BACT</name>